<comment type="catalytic activity">
    <reaction evidence="10">
        <text>2 D-alanine + ATP = D-alanyl-D-alanine + ADP + phosphate + H(+)</text>
        <dbReference type="Rhea" id="RHEA:11224"/>
        <dbReference type="ChEBI" id="CHEBI:15378"/>
        <dbReference type="ChEBI" id="CHEBI:30616"/>
        <dbReference type="ChEBI" id="CHEBI:43474"/>
        <dbReference type="ChEBI" id="CHEBI:57416"/>
        <dbReference type="ChEBI" id="CHEBI:57822"/>
        <dbReference type="ChEBI" id="CHEBI:456216"/>
        <dbReference type="EC" id="6.3.2.4"/>
    </reaction>
</comment>
<keyword evidence="5 13" id="KW-0547">Nucleotide-binding</keyword>
<sequence>MKVLVAYGGDSPEREVSLRSGEAVKEALSSLGWTVEGLDADSPLRVVERALSGAFDLVFVALHGGWGEDGTLQCLLDTHRIPYTGPRWGACMACMDKEITRGVLLARGVRVPEGIPFDGSMDQGVLLELLRRWGRLVVKPCRCGSTVGIGIVDHPSRLDRALDEAFRYDRRLVVERFIEGRELTVAVFDTPEGPKALPTVEIRPRSGFYDYSSKYTKGMTEYLCPAPLSEQEAEAVARAAVEAYRAMGCSVYSRVDVRLEEGTGEPRVLEVNTAPGMTSTSLVPKAANAFGWDFPEMLRRICEASLALQPGSAIPD</sequence>
<keyword evidence="4 10" id="KW-0436">Ligase</keyword>
<feature type="active site" evidence="11">
    <location>
        <position position="281"/>
    </location>
</feature>
<dbReference type="PROSITE" id="PS00844">
    <property type="entry name" value="DALA_DALA_LIGASE_2"/>
    <property type="match status" value="1"/>
</dbReference>
<proteinExistence type="inferred from homology"/>
<dbReference type="Proteomes" id="UP000002030">
    <property type="component" value="Chromosome"/>
</dbReference>
<dbReference type="AlphaFoldDB" id="D1B634"/>
<evidence type="ECO:0000256" key="13">
    <source>
        <dbReference type="PROSITE-ProRule" id="PRU00409"/>
    </source>
</evidence>
<dbReference type="EC" id="6.3.2.4" evidence="10"/>
<dbReference type="GO" id="GO:0008360">
    <property type="term" value="P:regulation of cell shape"/>
    <property type="evidence" value="ECO:0007669"/>
    <property type="project" value="UniProtKB-KW"/>
</dbReference>
<dbReference type="InterPro" id="IPR011095">
    <property type="entry name" value="Dala_Dala_lig_C"/>
</dbReference>
<keyword evidence="16" id="KW-1185">Reference proteome</keyword>
<dbReference type="PANTHER" id="PTHR23132:SF23">
    <property type="entry name" value="D-ALANINE--D-ALANINE LIGASE B"/>
    <property type="match status" value="1"/>
</dbReference>
<dbReference type="RefSeq" id="WP_012869986.1">
    <property type="nucleotide sequence ID" value="NC_013522.1"/>
</dbReference>
<keyword evidence="8 10" id="KW-0573">Peptidoglycan synthesis</keyword>
<feature type="binding site" evidence="12">
    <location>
        <position position="270"/>
    </location>
    <ligand>
        <name>Mg(2+)</name>
        <dbReference type="ChEBI" id="CHEBI:18420"/>
        <label>2</label>
    </ligand>
</feature>
<evidence type="ECO:0000256" key="3">
    <source>
        <dbReference type="ARBA" id="ARBA00022490"/>
    </source>
</evidence>
<dbReference type="KEGG" id="tai:Taci_1244"/>
<comment type="pathway">
    <text evidence="10">Cell wall biogenesis; peptidoglycan biosynthesis.</text>
</comment>
<dbReference type="GO" id="GO:0005737">
    <property type="term" value="C:cytoplasm"/>
    <property type="evidence" value="ECO:0007669"/>
    <property type="project" value="UniProtKB-SubCell"/>
</dbReference>
<dbReference type="PROSITE" id="PS50975">
    <property type="entry name" value="ATP_GRASP"/>
    <property type="match status" value="1"/>
</dbReference>
<dbReference type="InterPro" id="IPR011761">
    <property type="entry name" value="ATP-grasp"/>
</dbReference>
<evidence type="ECO:0000256" key="8">
    <source>
        <dbReference type="ARBA" id="ARBA00022984"/>
    </source>
</evidence>
<evidence type="ECO:0000259" key="14">
    <source>
        <dbReference type="PROSITE" id="PS50975"/>
    </source>
</evidence>
<dbReference type="PIRSF" id="PIRSF039102">
    <property type="entry name" value="Ddl/VanB"/>
    <property type="match status" value="1"/>
</dbReference>
<dbReference type="HAMAP" id="MF_00047">
    <property type="entry name" value="Dala_Dala_lig"/>
    <property type="match status" value="1"/>
</dbReference>
<evidence type="ECO:0000256" key="6">
    <source>
        <dbReference type="ARBA" id="ARBA00022840"/>
    </source>
</evidence>
<dbReference type="Pfam" id="PF01820">
    <property type="entry name" value="Dala_Dala_lig_N"/>
    <property type="match status" value="1"/>
</dbReference>
<dbReference type="InterPro" id="IPR005905">
    <property type="entry name" value="D_ala_D_ala"/>
</dbReference>
<dbReference type="EMBL" id="CP001818">
    <property type="protein sequence ID" value="ACZ19475.1"/>
    <property type="molecule type" value="Genomic_DNA"/>
</dbReference>
<evidence type="ECO:0000256" key="2">
    <source>
        <dbReference type="ARBA" id="ARBA00010871"/>
    </source>
</evidence>
<dbReference type="NCBIfam" id="NF002378">
    <property type="entry name" value="PRK01372.1"/>
    <property type="match status" value="1"/>
</dbReference>
<dbReference type="OrthoDB" id="9813261at2"/>
<dbReference type="Gene3D" id="3.40.50.20">
    <property type="match status" value="1"/>
</dbReference>
<keyword evidence="3 10" id="KW-0963">Cytoplasm</keyword>
<dbReference type="PATRIC" id="fig|525903.6.peg.1245"/>
<protein>
    <recommendedName>
        <fullName evidence="10">D-alanine--D-alanine ligase</fullName>
        <ecNumber evidence="10">6.3.2.4</ecNumber>
    </recommendedName>
    <alternativeName>
        <fullName evidence="10">D-Ala-D-Ala ligase</fullName>
    </alternativeName>
    <alternativeName>
        <fullName evidence="10">D-alanylalanine synthetase</fullName>
    </alternativeName>
</protein>
<feature type="binding site" evidence="12">
    <location>
        <position position="270"/>
    </location>
    <ligand>
        <name>Mg(2+)</name>
        <dbReference type="ChEBI" id="CHEBI:18420"/>
        <label>1</label>
    </ligand>
</feature>
<comment type="cofactor">
    <cofactor evidence="12">
        <name>Mg(2+)</name>
        <dbReference type="ChEBI" id="CHEBI:18420"/>
    </cofactor>
    <cofactor evidence="12">
        <name>Mn(2+)</name>
        <dbReference type="ChEBI" id="CHEBI:29035"/>
    </cofactor>
    <text evidence="12">Binds 2 magnesium or manganese ions per subunit.</text>
</comment>
<comment type="subcellular location">
    <subcellularLocation>
        <location evidence="1 10">Cytoplasm</location>
    </subcellularLocation>
</comment>
<comment type="function">
    <text evidence="10">Cell wall formation.</text>
</comment>
<evidence type="ECO:0000256" key="4">
    <source>
        <dbReference type="ARBA" id="ARBA00022598"/>
    </source>
</evidence>
<evidence type="ECO:0000256" key="7">
    <source>
        <dbReference type="ARBA" id="ARBA00022960"/>
    </source>
</evidence>
<dbReference type="InterPro" id="IPR011127">
    <property type="entry name" value="Dala_Dala_lig_N"/>
</dbReference>
<dbReference type="EnsemblBacteria" id="ACZ19475">
    <property type="protein sequence ID" value="ACZ19475"/>
    <property type="gene ID" value="Taci_1244"/>
</dbReference>
<evidence type="ECO:0000313" key="16">
    <source>
        <dbReference type="Proteomes" id="UP000002030"/>
    </source>
</evidence>
<dbReference type="SUPFAM" id="SSF56059">
    <property type="entry name" value="Glutathione synthetase ATP-binding domain-like"/>
    <property type="match status" value="1"/>
</dbReference>
<dbReference type="Pfam" id="PF07478">
    <property type="entry name" value="Dala_Dala_lig_C"/>
    <property type="match status" value="1"/>
</dbReference>
<reference evidence="15 16" key="1">
    <citation type="journal article" date="2009" name="Stand. Genomic Sci.">
        <title>Complete genome sequence of Thermanaerovibrio acidaminovorans type strain (Su883).</title>
        <authorList>
            <person name="Chovatia M."/>
            <person name="Sikorski J."/>
            <person name="Schroder M."/>
            <person name="Lapidus A."/>
            <person name="Nolan M."/>
            <person name="Tice H."/>
            <person name="Glavina Del Rio T."/>
            <person name="Copeland A."/>
            <person name="Cheng J.F."/>
            <person name="Lucas S."/>
            <person name="Chen F."/>
            <person name="Bruce D."/>
            <person name="Goodwin L."/>
            <person name="Pitluck S."/>
            <person name="Ivanova N."/>
            <person name="Mavromatis K."/>
            <person name="Ovchinnikova G."/>
            <person name="Pati A."/>
            <person name="Chen A."/>
            <person name="Palaniappan K."/>
            <person name="Land M."/>
            <person name="Hauser L."/>
            <person name="Chang Y.J."/>
            <person name="Jeffries C.D."/>
            <person name="Chain P."/>
            <person name="Saunders E."/>
            <person name="Detter J.C."/>
            <person name="Brettin T."/>
            <person name="Rohde M."/>
            <person name="Goker M."/>
            <person name="Spring S."/>
            <person name="Bristow J."/>
            <person name="Markowitz V."/>
            <person name="Hugenholtz P."/>
            <person name="Kyrpides N.C."/>
            <person name="Klenk H.P."/>
            <person name="Eisen J.A."/>
        </authorList>
    </citation>
    <scope>NUCLEOTIDE SEQUENCE [LARGE SCALE GENOMIC DNA]</scope>
    <source>
        <strain evidence="16">ATCC 49978 / DSM 6589 / Su883</strain>
    </source>
</reference>
<feature type="active site" evidence="11">
    <location>
        <position position="145"/>
    </location>
</feature>
<dbReference type="GO" id="GO:0005524">
    <property type="term" value="F:ATP binding"/>
    <property type="evidence" value="ECO:0007669"/>
    <property type="project" value="UniProtKB-UniRule"/>
</dbReference>
<evidence type="ECO:0000256" key="11">
    <source>
        <dbReference type="PIRSR" id="PIRSR039102-1"/>
    </source>
</evidence>
<dbReference type="NCBIfam" id="TIGR01205">
    <property type="entry name" value="D_ala_D_alaTIGR"/>
    <property type="match status" value="1"/>
</dbReference>
<dbReference type="UniPathway" id="UPA00219"/>
<dbReference type="STRING" id="525903.Taci_1244"/>
<evidence type="ECO:0000256" key="1">
    <source>
        <dbReference type="ARBA" id="ARBA00004496"/>
    </source>
</evidence>
<dbReference type="Gene3D" id="3.30.470.20">
    <property type="entry name" value="ATP-grasp fold, B domain"/>
    <property type="match status" value="1"/>
</dbReference>
<evidence type="ECO:0000256" key="10">
    <source>
        <dbReference type="HAMAP-Rule" id="MF_00047"/>
    </source>
</evidence>
<name>D1B634_THEAS</name>
<comment type="similarity">
    <text evidence="2 10">Belongs to the D-alanine--D-alanine ligase family.</text>
</comment>
<dbReference type="eggNOG" id="COG1181">
    <property type="taxonomic scope" value="Bacteria"/>
</dbReference>
<accession>D1B634</accession>
<gene>
    <name evidence="10" type="primary">ddl</name>
    <name evidence="15" type="ordered locus">Taci_1244</name>
</gene>
<evidence type="ECO:0000313" key="15">
    <source>
        <dbReference type="EMBL" id="ACZ19475.1"/>
    </source>
</evidence>
<dbReference type="GO" id="GO:0008716">
    <property type="term" value="F:D-alanine-D-alanine ligase activity"/>
    <property type="evidence" value="ECO:0007669"/>
    <property type="project" value="UniProtKB-UniRule"/>
</dbReference>
<keyword evidence="7 10" id="KW-0133">Cell shape</keyword>
<feature type="domain" description="ATP-grasp" evidence="14">
    <location>
        <begin position="101"/>
        <end position="303"/>
    </location>
</feature>
<keyword evidence="6 13" id="KW-0067">ATP-binding</keyword>
<keyword evidence="12" id="KW-0460">Magnesium</keyword>
<dbReference type="InterPro" id="IPR013815">
    <property type="entry name" value="ATP_grasp_subdomain_1"/>
</dbReference>
<dbReference type="InterPro" id="IPR000291">
    <property type="entry name" value="D-Ala_lig_Van_CS"/>
</dbReference>
<dbReference type="PANTHER" id="PTHR23132">
    <property type="entry name" value="D-ALANINE--D-ALANINE LIGASE"/>
    <property type="match status" value="1"/>
</dbReference>
<evidence type="ECO:0000256" key="12">
    <source>
        <dbReference type="PIRSR" id="PIRSR039102-3"/>
    </source>
</evidence>
<keyword evidence="12" id="KW-0479">Metal-binding</keyword>
<dbReference type="Gene3D" id="3.30.1490.20">
    <property type="entry name" value="ATP-grasp fold, A domain"/>
    <property type="match status" value="1"/>
</dbReference>
<organism evidence="15 16">
    <name type="scientific">Thermanaerovibrio acidaminovorans (strain ATCC 49978 / DSM 6589 / Su883)</name>
    <name type="common">Selenomonas acidaminovorans</name>
    <dbReference type="NCBI Taxonomy" id="525903"/>
    <lineage>
        <taxon>Bacteria</taxon>
        <taxon>Thermotogati</taxon>
        <taxon>Synergistota</taxon>
        <taxon>Synergistia</taxon>
        <taxon>Synergistales</taxon>
        <taxon>Synergistaceae</taxon>
        <taxon>Thermanaerovibrio</taxon>
    </lineage>
</organism>
<keyword evidence="12" id="KW-0464">Manganese</keyword>
<feature type="active site" evidence="11">
    <location>
        <position position="13"/>
    </location>
</feature>
<dbReference type="HOGENOM" id="CLU_039268_1_0_0"/>
<keyword evidence="9 10" id="KW-0961">Cell wall biogenesis/degradation</keyword>
<dbReference type="InterPro" id="IPR016185">
    <property type="entry name" value="PreATP-grasp_dom_sf"/>
</dbReference>
<feature type="binding site" evidence="12">
    <location>
        <position position="256"/>
    </location>
    <ligand>
        <name>Mg(2+)</name>
        <dbReference type="ChEBI" id="CHEBI:18420"/>
        <label>1</label>
    </ligand>
</feature>
<dbReference type="GO" id="GO:0009252">
    <property type="term" value="P:peptidoglycan biosynthetic process"/>
    <property type="evidence" value="ECO:0007669"/>
    <property type="project" value="UniProtKB-UniRule"/>
</dbReference>
<evidence type="ECO:0000256" key="5">
    <source>
        <dbReference type="ARBA" id="ARBA00022741"/>
    </source>
</evidence>
<feature type="binding site" evidence="12">
    <location>
        <position position="272"/>
    </location>
    <ligand>
        <name>Mg(2+)</name>
        <dbReference type="ChEBI" id="CHEBI:18420"/>
        <label>2</label>
    </ligand>
</feature>
<dbReference type="GO" id="GO:0071555">
    <property type="term" value="P:cell wall organization"/>
    <property type="evidence" value="ECO:0007669"/>
    <property type="project" value="UniProtKB-KW"/>
</dbReference>
<dbReference type="GO" id="GO:0046872">
    <property type="term" value="F:metal ion binding"/>
    <property type="evidence" value="ECO:0007669"/>
    <property type="project" value="UniProtKB-KW"/>
</dbReference>
<dbReference type="SUPFAM" id="SSF52440">
    <property type="entry name" value="PreATP-grasp domain"/>
    <property type="match status" value="1"/>
</dbReference>
<evidence type="ECO:0000256" key="9">
    <source>
        <dbReference type="ARBA" id="ARBA00023316"/>
    </source>
</evidence>